<dbReference type="SMART" id="SM01118">
    <property type="entry name" value="CYTH"/>
    <property type="match status" value="1"/>
</dbReference>
<feature type="domain" description="CYTH" evidence="1">
    <location>
        <begin position="2"/>
        <end position="199"/>
    </location>
</feature>
<accession>A0A2G1VBC8</accession>
<gene>
    <name evidence="2" type="ORF">CLH62_19065</name>
</gene>
<evidence type="ECO:0000259" key="1">
    <source>
        <dbReference type="PROSITE" id="PS51707"/>
    </source>
</evidence>
<protein>
    <submittedName>
        <fullName evidence="2">Adenylate cyclase</fullName>
    </submittedName>
</protein>
<dbReference type="AlphaFoldDB" id="A0A2G1VBC8"/>
<dbReference type="Pfam" id="PF01928">
    <property type="entry name" value="CYTH"/>
    <property type="match status" value="1"/>
</dbReference>
<reference evidence="2 3" key="1">
    <citation type="submission" date="2017-09" db="EMBL/GenBank/DDBJ databases">
        <title>The draft genome sequences of Marinobacter guineae M3B.</title>
        <authorList>
            <person name="Cao J."/>
        </authorList>
    </citation>
    <scope>NUCLEOTIDE SEQUENCE [LARGE SCALE GENOMIC DNA]</scope>
    <source>
        <strain evidence="2 3">M3B</strain>
    </source>
</reference>
<dbReference type="InterPro" id="IPR033469">
    <property type="entry name" value="CYTH-like_dom_sf"/>
</dbReference>
<dbReference type="PROSITE" id="PS51707">
    <property type="entry name" value="CYTH"/>
    <property type="match status" value="1"/>
</dbReference>
<dbReference type="RefSeq" id="WP_099619781.1">
    <property type="nucleotide sequence ID" value="NZ_KZ319343.1"/>
</dbReference>
<dbReference type="InterPro" id="IPR039013">
    <property type="entry name" value="YgiF"/>
</dbReference>
<dbReference type="PANTHER" id="PTHR39569:SF1">
    <property type="entry name" value="INORGANIC TRIPHOSPHATASE"/>
    <property type="match status" value="1"/>
</dbReference>
<dbReference type="EMBL" id="NTFI01000007">
    <property type="protein sequence ID" value="PHQ23839.1"/>
    <property type="molecule type" value="Genomic_DNA"/>
</dbReference>
<dbReference type="GO" id="GO:0050355">
    <property type="term" value="F:inorganic triphosphate phosphatase activity"/>
    <property type="evidence" value="ECO:0007669"/>
    <property type="project" value="InterPro"/>
</dbReference>
<dbReference type="OrthoDB" id="3034217at2"/>
<dbReference type="SUPFAM" id="SSF55154">
    <property type="entry name" value="CYTH-like phosphatases"/>
    <property type="match status" value="1"/>
</dbReference>
<keyword evidence="3" id="KW-1185">Reference proteome</keyword>
<evidence type="ECO:0000313" key="2">
    <source>
        <dbReference type="EMBL" id="PHQ23839.1"/>
    </source>
</evidence>
<dbReference type="CDD" id="cd07756">
    <property type="entry name" value="CYTH-like_Pase_CHAD"/>
    <property type="match status" value="1"/>
</dbReference>
<dbReference type="Proteomes" id="UP000229044">
    <property type="component" value="Unassembled WGS sequence"/>
</dbReference>
<dbReference type="GO" id="GO:0046872">
    <property type="term" value="F:metal ion binding"/>
    <property type="evidence" value="ECO:0007669"/>
    <property type="project" value="TreeGrafter"/>
</dbReference>
<dbReference type="InterPro" id="IPR023577">
    <property type="entry name" value="CYTH_domain"/>
</dbReference>
<name>A0A2G1VBC8_9GAMM</name>
<comment type="caution">
    <text evidence="2">The sequence shown here is derived from an EMBL/GenBank/DDBJ whole genome shotgun (WGS) entry which is preliminary data.</text>
</comment>
<proteinExistence type="predicted"/>
<organism evidence="2 3">
    <name type="scientific">Marinobacter guineae</name>
    <dbReference type="NCBI Taxonomy" id="432303"/>
    <lineage>
        <taxon>Bacteria</taxon>
        <taxon>Pseudomonadati</taxon>
        <taxon>Pseudomonadota</taxon>
        <taxon>Gammaproteobacteria</taxon>
        <taxon>Pseudomonadales</taxon>
        <taxon>Marinobacteraceae</taxon>
        <taxon>Marinobacter</taxon>
    </lineage>
</organism>
<dbReference type="PANTHER" id="PTHR39569">
    <property type="entry name" value="INORGANIC TRIPHOSPHATASE"/>
    <property type="match status" value="1"/>
</dbReference>
<evidence type="ECO:0000313" key="3">
    <source>
        <dbReference type="Proteomes" id="UP000229044"/>
    </source>
</evidence>
<sequence>MATELEIKLSVSESAQEQAVQWLSARPEVRPGKKKSLVNRYFDTPDADLNRARAALRVRKAGDSYIQTLKTRGEFVDGAHCRQEWEWPLNGPELDLSLLEDTPLGDELDLEQLQVVFETNFQRQVLWLEDGQSLIEVAVDSGSIVAGQARWPLYEVELELKSGDGRKLVEWALALAREVPVFLNLVSKAEQGYFLAGIYHPEVIPAGASFSVTGFLQALSVSWLLDQPFAVKEYDLVQVAKAADAAGCRDLWEQVSAELARGDRVRDLANGSSELGVLQLQLAAAGSD</sequence>
<dbReference type="Gene3D" id="2.40.320.10">
    <property type="entry name" value="Hypothetical Protein Pfu-838710-001"/>
    <property type="match status" value="1"/>
</dbReference>